<proteinExistence type="inferred from homology"/>
<dbReference type="PANTHER" id="PTHR30472">
    <property type="entry name" value="FERRIC ENTEROBACTIN TRANSPORT SYSTEM PERMEASE PROTEIN"/>
    <property type="match status" value="1"/>
</dbReference>
<dbReference type="CDD" id="cd06550">
    <property type="entry name" value="TM_ABC_iron-siderophores_like"/>
    <property type="match status" value="1"/>
</dbReference>
<dbReference type="AlphaFoldDB" id="A0A1G8EUP3"/>
<evidence type="ECO:0000313" key="9">
    <source>
        <dbReference type="EMBL" id="SDH73642.1"/>
    </source>
</evidence>
<reference evidence="9 10" key="1">
    <citation type="submission" date="2016-10" db="EMBL/GenBank/DDBJ databases">
        <authorList>
            <person name="de Groot N.N."/>
        </authorList>
    </citation>
    <scope>NUCLEOTIDE SEQUENCE [LARGE SCALE GENOMIC DNA]</scope>
    <source>
        <strain evidence="9 10">L 420-91</strain>
    </source>
</reference>
<dbReference type="EMBL" id="FNDE01000049">
    <property type="protein sequence ID" value="SDH73642.1"/>
    <property type="molecule type" value="Genomic_DNA"/>
</dbReference>
<dbReference type="InterPro" id="IPR000522">
    <property type="entry name" value="ABC_transptr_permease_BtuC"/>
</dbReference>
<evidence type="ECO:0000256" key="5">
    <source>
        <dbReference type="ARBA" id="ARBA00022692"/>
    </source>
</evidence>
<dbReference type="FunFam" id="1.10.3470.10:FF:000001">
    <property type="entry name" value="Vitamin B12 ABC transporter permease BtuC"/>
    <property type="match status" value="1"/>
</dbReference>
<sequence>MKGILTTPPLKIFGLIIGFVCIVMAMYTSIVFGVIDTNWKTVVDAYTHFNGTNEHIVIKEVRVPRAFIALAVGTCLGISGVLIQALTRNPLADVGILGINAGASLFIVIAVAFFSFSTLASLTWVGFFGAAASGLFVYFLGSLGRDGATPLKLTLAGAAIYALCSSLTQGVLLFRESAIEEVLFWLEGSVAGRKLDVLVSVLPYMIVAIIGSLLIAKPINTLMLGEDVAKGVGQRTALVKAIMGILLVMLAGSSIAAAGPISFVGLIIPHIARFLVGIDTRWMVLYSAQLGAILLLIADILARFVAMPKELPIGVITALLGVPFFIYVARKGVRV</sequence>
<dbReference type="GO" id="GO:0033214">
    <property type="term" value="P:siderophore-iron import into cell"/>
    <property type="evidence" value="ECO:0007669"/>
    <property type="project" value="TreeGrafter"/>
</dbReference>
<organism evidence="9 10">
    <name type="scientific">Aneurinibacillus thermoaerophilus</name>
    <dbReference type="NCBI Taxonomy" id="143495"/>
    <lineage>
        <taxon>Bacteria</taxon>
        <taxon>Bacillati</taxon>
        <taxon>Bacillota</taxon>
        <taxon>Bacilli</taxon>
        <taxon>Bacillales</taxon>
        <taxon>Paenibacillaceae</taxon>
        <taxon>Aneurinibacillus group</taxon>
        <taxon>Aneurinibacillus</taxon>
    </lineage>
</organism>
<keyword evidence="7 8" id="KW-0472">Membrane</keyword>
<feature type="transmembrane region" description="Helical" evidence="8">
    <location>
        <begin position="311"/>
        <end position="329"/>
    </location>
</feature>
<protein>
    <submittedName>
        <fullName evidence="9">Iron complex transport system permease protein</fullName>
    </submittedName>
</protein>
<feature type="transmembrane region" description="Helical" evidence="8">
    <location>
        <begin position="195"/>
        <end position="216"/>
    </location>
</feature>
<keyword evidence="5 8" id="KW-0812">Transmembrane</keyword>
<feature type="transmembrane region" description="Helical" evidence="8">
    <location>
        <begin position="12"/>
        <end position="35"/>
    </location>
</feature>
<evidence type="ECO:0000256" key="6">
    <source>
        <dbReference type="ARBA" id="ARBA00022989"/>
    </source>
</evidence>
<comment type="similarity">
    <text evidence="2">Belongs to the binding-protein-dependent transport system permease family. FecCD subfamily.</text>
</comment>
<dbReference type="Pfam" id="PF01032">
    <property type="entry name" value="FecCD"/>
    <property type="match status" value="1"/>
</dbReference>
<feature type="transmembrane region" description="Helical" evidence="8">
    <location>
        <begin position="153"/>
        <end position="175"/>
    </location>
</feature>
<feature type="transmembrane region" description="Helical" evidence="8">
    <location>
        <begin position="122"/>
        <end position="141"/>
    </location>
</feature>
<dbReference type="RefSeq" id="WP_057899089.1">
    <property type="nucleotide sequence ID" value="NZ_FNDE01000049.1"/>
</dbReference>
<feature type="transmembrane region" description="Helical" evidence="8">
    <location>
        <begin position="285"/>
        <end position="305"/>
    </location>
</feature>
<dbReference type="Gene3D" id="1.10.3470.10">
    <property type="entry name" value="ABC transporter involved in vitamin B12 uptake, BtuC"/>
    <property type="match status" value="1"/>
</dbReference>
<evidence type="ECO:0000256" key="7">
    <source>
        <dbReference type="ARBA" id="ARBA00023136"/>
    </source>
</evidence>
<dbReference type="GO" id="GO:0005886">
    <property type="term" value="C:plasma membrane"/>
    <property type="evidence" value="ECO:0007669"/>
    <property type="project" value="UniProtKB-SubCell"/>
</dbReference>
<dbReference type="InterPro" id="IPR037294">
    <property type="entry name" value="ABC_BtuC-like"/>
</dbReference>
<evidence type="ECO:0000313" key="10">
    <source>
        <dbReference type="Proteomes" id="UP000198956"/>
    </source>
</evidence>
<evidence type="ECO:0000256" key="8">
    <source>
        <dbReference type="SAM" id="Phobius"/>
    </source>
</evidence>
<dbReference type="OrthoDB" id="9811721at2"/>
<feature type="transmembrane region" description="Helical" evidence="8">
    <location>
        <begin position="94"/>
        <end position="116"/>
    </location>
</feature>
<dbReference type="GO" id="GO:0022857">
    <property type="term" value="F:transmembrane transporter activity"/>
    <property type="evidence" value="ECO:0007669"/>
    <property type="project" value="InterPro"/>
</dbReference>
<dbReference type="PANTHER" id="PTHR30472:SF65">
    <property type="entry name" value="SIDEROPHORE TRANSPORT SYSTEM PERMEASE PROTEIN YFIZ-RELATED"/>
    <property type="match status" value="1"/>
</dbReference>
<comment type="subcellular location">
    <subcellularLocation>
        <location evidence="1">Cell membrane</location>
        <topology evidence="1">Multi-pass membrane protein</topology>
    </subcellularLocation>
</comment>
<evidence type="ECO:0000256" key="4">
    <source>
        <dbReference type="ARBA" id="ARBA00022475"/>
    </source>
</evidence>
<name>A0A1G8EUP3_ANETH</name>
<keyword evidence="6 8" id="KW-1133">Transmembrane helix</keyword>
<evidence type="ECO:0000256" key="1">
    <source>
        <dbReference type="ARBA" id="ARBA00004651"/>
    </source>
</evidence>
<keyword evidence="4" id="KW-1003">Cell membrane</keyword>
<evidence type="ECO:0000256" key="2">
    <source>
        <dbReference type="ARBA" id="ARBA00007935"/>
    </source>
</evidence>
<feature type="transmembrane region" description="Helical" evidence="8">
    <location>
        <begin position="66"/>
        <end position="87"/>
    </location>
</feature>
<dbReference type="Proteomes" id="UP000198956">
    <property type="component" value="Unassembled WGS sequence"/>
</dbReference>
<accession>A0A1G8EUP3</accession>
<gene>
    <name evidence="9" type="ORF">SAMN04489735_10493</name>
</gene>
<keyword evidence="3" id="KW-0813">Transport</keyword>
<evidence type="ECO:0000256" key="3">
    <source>
        <dbReference type="ARBA" id="ARBA00022448"/>
    </source>
</evidence>
<dbReference type="SUPFAM" id="SSF81345">
    <property type="entry name" value="ABC transporter involved in vitamin B12 uptake, BtuC"/>
    <property type="match status" value="1"/>
</dbReference>